<reference evidence="3" key="1">
    <citation type="journal article" date="2019" name="Int. J. Syst. Evol. Microbiol.">
        <title>The Global Catalogue of Microorganisms (GCM) 10K type strain sequencing project: providing services to taxonomists for standard genome sequencing and annotation.</title>
        <authorList>
            <consortium name="The Broad Institute Genomics Platform"/>
            <consortium name="The Broad Institute Genome Sequencing Center for Infectious Disease"/>
            <person name="Wu L."/>
            <person name="Ma J."/>
        </authorList>
    </citation>
    <scope>NUCLEOTIDE SEQUENCE [LARGE SCALE GENOMIC DNA]</scope>
    <source>
        <strain evidence="3">JCM 4594</strain>
    </source>
</reference>
<evidence type="ECO:0000256" key="1">
    <source>
        <dbReference type="SAM" id="SignalP"/>
    </source>
</evidence>
<sequence>MSALFRGRMAALAGVVALLAAVFTGVGAGTAGAVDSSARIAAVGGWTCPGVAVPPGYVITMFNSSGCNGAGAWLQQPVRDGIWTCSGSPIVSGYVITNYDRNGCSGVGGWYHQLVRNGIWTCPYSPIPAGYRSTTYDARGCSGLGAWLTIRA</sequence>
<dbReference type="Proteomes" id="UP000600946">
    <property type="component" value="Unassembled WGS sequence"/>
</dbReference>
<proteinExistence type="predicted"/>
<organism evidence="2 3">
    <name type="scientific">Streptomyces xanthochromogenes</name>
    <dbReference type="NCBI Taxonomy" id="67384"/>
    <lineage>
        <taxon>Bacteria</taxon>
        <taxon>Bacillati</taxon>
        <taxon>Actinomycetota</taxon>
        <taxon>Actinomycetes</taxon>
        <taxon>Kitasatosporales</taxon>
        <taxon>Streptomycetaceae</taxon>
        <taxon>Streptomyces</taxon>
    </lineage>
</organism>
<feature type="signal peptide" evidence="1">
    <location>
        <begin position="1"/>
        <end position="28"/>
    </location>
</feature>
<accession>A0ABQ3ASF3</accession>
<dbReference type="GeneID" id="96294783"/>
<feature type="chain" id="PRO_5046656080" description="Secreted protein" evidence="1">
    <location>
        <begin position="29"/>
        <end position="152"/>
    </location>
</feature>
<evidence type="ECO:0000313" key="3">
    <source>
        <dbReference type="Proteomes" id="UP000600946"/>
    </source>
</evidence>
<evidence type="ECO:0000313" key="2">
    <source>
        <dbReference type="EMBL" id="GGY64612.1"/>
    </source>
</evidence>
<dbReference type="RefSeq" id="WP_229861606.1">
    <property type="nucleotide sequence ID" value="NZ_BMUU01000017.1"/>
</dbReference>
<name>A0ABQ3ASF3_9ACTN</name>
<keyword evidence="1" id="KW-0732">Signal</keyword>
<gene>
    <name evidence="2" type="ORF">GCM10010326_69180</name>
</gene>
<keyword evidence="3" id="KW-1185">Reference proteome</keyword>
<dbReference type="EMBL" id="BMUU01000017">
    <property type="protein sequence ID" value="GGY64612.1"/>
    <property type="molecule type" value="Genomic_DNA"/>
</dbReference>
<comment type="caution">
    <text evidence="2">The sequence shown here is derived from an EMBL/GenBank/DDBJ whole genome shotgun (WGS) entry which is preliminary data.</text>
</comment>
<evidence type="ECO:0008006" key="4">
    <source>
        <dbReference type="Google" id="ProtNLM"/>
    </source>
</evidence>
<protein>
    <recommendedName>
        <fullName evidence="4">Secreted protein</fullName>
    </recommendedName>
</protein>